<organism evidence="1 2">
    <name type="scientific">Neophaeococcomyces mojaviensis</name>
    <dbReference type="NCBI Taxonomy" id="3383035"/>
    <lineage>
        <taxon>Eukaryota</taxon>
        <taxon>Fungi</taxon>
        <taxon>Dikarya</taxon>
        <taxon>Ascomycota</taxon>
        <taxon>Pezizomycotina</taxon>
        <taxon>Eurotiomycetes</taxon>
        <taxon>Chaetothyriomycetidae</taxon>
        <taxon>Chaetothyriales</taxon>
        <taxon>Chaetothyriales incertae sedis</taxon>
        <taxon>Neophaeococcomyces</taxon>
    </lineage>
</organism>
<gene>
    <name evidence="1" type="ORF">H2198_003521</name>
</gene>
<dbReference type="EMBL" id="JAPDRQ010000047">
    <property type="protein sequence ID" value="KAJ9658775.1"/>
    <property type="molecule type" value="Genomic_DNA"/>
</dbReference>
<accession>A0ACC3AB86</accession>
<name>A0ACC3AB86_9EURO</name>
<sequence>MAVAWAIPVGVLAGLCVAMFIFIWWWFPRHYKKGIAMDMAMYDEQRQERELAQAQANADGNAADAPAGNIAKPQITHHTYVPPAYTSY</sequence>
<evidence type="ECO:0000313" key="1">
    <source>
        <dbReference type="EMBL" id="KAJ9658775.1"/>
    </source>
</evidence>
<proteinExistence type="predicted"/>
<evidence type="ECO:0000313" key="2">
    <source>
        <dbReference type="Proteomes" id="UP001172386"/>
    </source>
</evidence>
<comment type="caution">
    <text evidence="1">The sequence shown here is derived from an EMBL/GenBank/DDBJ whole genome shotgun (WGS) entry which is preliminary data.</text>
</comment>
<reference evidence="1" key="1">
    <citation type="submission" date="2022-10" db="EMBL/GenBank/DDBJ databases">
        <title>Culturing micro-colonial fungi from biological soil crusts in the Mojave desert and describing Neophaeococcomyces mojavensis, and introducing the new genera and species Taxawa tesnikishii.</title>
        <authorList>
            <person name="Kurbessoian T."/>
            <person name="Stajich J.E."/>
        </authorList>
    </citation>
    <scope>NUCLEOTIDE SEQUENCE</scope>
    <source>
        <strain evidence="1">JES_112</strain>
    </source>
</reference>
<dbReference type="Proteomes" id="UP001172386">
    <property type="component" value="Unassembled WGS sequence"/>
</dbReference>
<keyword evidence="2" id="KW-1185">Reference proteome</keyword>
<protein>
    <submittedName>
        <fullName evidence="1">Uncharacterized protein</fullName>
    </submittedName>
</protein>